<sequence length="818" mass="91575">MASAQIELLSRPADKSASIDYAVAFLNARFSSFDQLQHGNALDDALKESQQKAERLQAQLLESQAFVNDLVRDTKAKATERLSSAQELALLRHSVADEILSLSEELSSANVSEMRPTLLEEIETMHRNIKELESVKGYVQVVQSALTLSERVVNAVKSLDTSLLISESSLSDYKALQSLTSTIQGACSQADDGTGQGVFLPVFLNNILDKTWLLLKETLSDSLIAASEQLQWPMPVDYAAASEDNRSKFQHAFINLTTLQSLGDKLHKDQKQHEHKPTDGLYPLQALIRPVAQRFKYHFEGSRQTNRLDKPEWYFAHILNLTHEHRRFMDNVVQRLLHNSPFEALNAWREFTRLLLPIVSRKLRRSVPSILTNPPLLAHTVYQCLAFDDALRDAGFSFVGTSAQTTSSKPEDWEGCSEIILGNKEWFESWLAGEQKFTEAQYETIISSPDAWTIVNDEGEQLGQDNELRPTISARRIKVLVEQVTDRYKVLPQFLHKTRFLIGVQVPILELYHTRISESLDAFEALSSYFVRAVPGALSGQSSSADSKRATAGTEGSSRLIKGYVSAKWTAVVMSNWGEDIFFLELWHSICERAALRSRVREVDALPDPSVVRDEGTIFDELVKQYNALAERAETMLVKQICGEVESDLKAHLFKPPATTPGTGEVILSQTLLAPIARLSAHLTLVHQSLPTNTTTNLYRQIASHISNHILQRQVLYQGRGRMTSQEGKNVLDEARLWVETSRMALGGSVRRVEGPWEKLVDSGKLLSLDGEAFAKAVRISTMGSEAEYQTFCGDLGLSSTSREEATDVLKVREDYPK</sequence>
<dbReference type="PANTHER" id="PTHR13520">
    <property type="entry name" value="RAD50-INTERACTING PROTEIN 1 RINT-1"/>
    <property type="match status" value="1"/>
</dbReference>
<dbReference type="STRING" id="27342.A0A0H2S7W4"/>
<evidence type="ECO:0008006" key="4">
    <source>
        <dbReference type="Google" id="ProtNLM"/>
    </source>
</evidence>
<dbReference type="EMBL" id="KQ085883">
    <property type="protein sequence ID" value="KLO20039.1"/>
    <property type="molecule type" value="Genomic_DNA"/>
</dbReference>
<name>A0A0H2S7W4_9AGAM</name>
<dbReference type="InterPro" id="IPR042042">
    <property type="entry name" value="Tip20p_domB"/>
</dbReference>
<evidence type="ECO:0000313" key="2">
    <source>
        <dbReference type="EMBL" id="KLO20039.1"/>
    </source>
</evidence>
<dbReference type="Pfam" id="PF04437">
    <property type="entry name" value="RINT1_TIP1"/>
    <property type="match status" value="1"/>
</dbReference>
<gene>
    <name evidence="2" type="ORF">SCHPADRAFT_863786</name>
</gene>
<evidence type="ECO:0000256" key="1">
    <source>
        <dbReference type="SAM" id="Coils"/>
    </source>
</evidence>
<dbReference type="GO" id="GO:0006890">
    <property type="term" value="P:retrograde vesicle-mediated transport, Golgi to endoplasmic reticulum"/>
    <property type="evidence" value="ECO:0007669"/>
    <property type="project" value="InterPro"/>
</dbReference>
<dbReference type="AlphaFoldDB" id="A0A0H2S7W4"/>
<dbReference type="GO" id="GO:0070939">
    <property type="term" value="C:Dsl1/NZR complex"/>
    <property type="evidence" value="ECO:0007669"/>
    <property type="project" value="InterPro"/>
</dbReference>
<evidence type="ECO:0000313" key="3">
    <source>
        <dbReference type="Proteomes" id="UP000053477"/>
    </source>
</evidence>
<keyword evidence="1" id="KW-0175">Coiled coil</keyword>
<dbReference type="OrthoDB" id="407410at2759"/>
<proteinExistence type="predicted"/>
<dbReference type="PANTHER" id="PTHR13520:SF0">
    <property type="entry name" value="RAD50-INTERACTING PROTEIN 1"/>
    <property type="match status" value="1"/>
</dbReference>
<dbReference type="Gene3D" id="1.20.58.1420">
    <property type="entry name" value="Dsl1p vesicle tethering complex, Tip20p subunit, domain B"/>
    <property type="match status" value="1"/>
</dbReference>
<dbReference type="GO" id="GO:0060628">
    <property type="term" value="P:regulation of ER to Golgi vesicle-mediated transport"/>
    <property type="evidence" value="ECO:0007669"/>
    <property type="project" value="TreeGrafter"/>
</dbReference>
<dbReference type="InterPro" id="IPR007528">
    <property type="entry name" value="RINT1_Tip20"/>
</dbReference>
<dbReference type="Proteomes" id="UP000053477">
    <property type="component" value="Unassembled WGS sequence"/>
</dbReference>
<accession>A0A0H2S7W4</accession>
<organism evidence="2 3">
    <name type="scientific">Schizopora paradoxa</name>
    <dbReference type="NCBI Taxonomy" id="27342"/>
    <lineage>
        <taxon>Eukaryota</taxon>
        <taxon>Fungi</taxon>
        <taxon>Dikarya</taxon>
        <taxon>Basidiomycota</taxon>
        <taxon>Agaricomycotina</taxon>
        <taxon>Agaricomycetes</taxon>
        <taxon>Hymenochaetales</taxon>
        <taxon>Schizoporaceae</taxon>
        <taxon>Schizopora</taxon>
    </lineage>
</organism>
<keyword evidence="3" id="KW-1185">Reference proteome</keyword>
<reference evidence="2 3" key="1">
    <citation type="submission" date="2015-04" db="EMBL/GenBank/DDBJ databases">
        <title>Complete genome sequence of Schizopora paradoxa KUC8140, a cosmopolitan wood degrader in East Asia.</title>
        <authorList>
            <consortium name="DOE Joint Genome Institute"/>
            <person name="Min B."/>
            <person name="Park H."/>
            <person name="Jang Y."/>
            <person name="Kim J.-J."/>
            <person name="Kim K.H."/>
            <person name="Pangilinan J."/>
            <person name="Lipzen A."/>
            <person name="Riley R."/>
            <person name="Grigoriev I.V."/>
            <person name="Spatafora J.W."/>
            <person name="Choi I.-G."/>
        </authorList>
    </citation>
    <scope>NUCLEOTIDE SEQUENCE [LARGE SCALE GENOMIC DNA]</scope>
    <source>
        <strain evidence="2 3">KUC8140</strain>
    </source>
</reference>
<dbReference type="GO" id="GO:0006888">
    <property type="term" value="P:endoplasmic reticulum to Golgi vesicle-mediated transport"/>
    <property type="evidence" value="ECO:0007669"/>
    <property type="project" value="InterPro"/>
</dbReference>
<dbReference type="InParanoid" id="A0A0H2S7W4"/>
<dbReference type="PROSITE" id="PS51386">
    <property type="entry name" value="RINT1_TIP20"/>
    <property type="match status" value="1"/>
</dbReference>
<protein>
    <recommendedName>
        <fullName evidence="4">RINT-1 family protein</fullName>
    </recommendedName>
</protein>
<feature type="coiled-coil region" evidence="1">
    <location>
        <begin position="39"/>
        <end position="66"/>
    </location>
</feature>